<dbReference type="Pfam" id="PF01988">
    <property type="entry name" value="VIT1"/>
    <property type="match status" value="2"/>
</dbReference>
<dbReference type="EMBL" id="MHJA01000026">
    <property type="protein sequence ID" value="OGY60677.1"/>
    <property type="molecule type" value="Genomic_DNA"/>
</dbReference>
<feature type="transmembrane region" description="Helical" evidence="5">
    <location>
        <begin position="144"/>
        <end position="165"/>
    </location>
</feature>
<dbReference type="AlphaFoldDB" id="A0A1G1ZAN1"/>
<feature type="transmembrane region" description="Helical" evidence="5">
    <location>
        <begin position="12"/>
        <end position="32"/>
    </location>
</feature>
<dbReference type="InterPro" id="IPR008217">
    <property type="entry name" value="Ccc1_fam"/>
</dbReference>
<feature type="transmembrane region" description="Helical" evidence="5">
    <location>
        <begin position="80"/>
        <end position="103"/>
    </location>
</feature>
<evidence type="ECO:0000313" key="6">
    <source>
        <dbReference type="EMBL" id="OGY60677.1"/>
    </source>
</evidence>
<evidence type="ECO:0000313" key="7">
    <source>
        <dbReference type="Proteomes" id="UP000176544"/>
    </source>
</evidence>
<protein>
    <recommendedName>
        <fullName evidence="8">VIT family protein</fullName>
    </recommendedName>
</protein>
<comment type="subcellular location">
    <subcellularLocation>
        <location evidence="1">Endomembrane system</location>
        <topology evidence="1">Multi-pass membrane protein</topology>
    </subcellularLocation>
</comment>
<dbReference type="Proteomes" id="UP000176544">
    <property type="component" value="Unassembled WGS sequence"/>
</dbReference>
<evidence type="ECO:0000256" key="3">
    <source>
        <dbReference type="ARBA" id="ARBA00022989"/>
    </source>
</evidence>
<feature type="transmembrane region" description="Helical" evidence="5">
    <location>
        <begin position="38"/>
        <end position="60"/>
    </location>
</feature>
<evidence type="ECO:0000256" key="5">
    <source>
        <dbReference type="SAM" id="Phobius"/>
    </source>
</evidence>
<dbReference type="GO" id="GO:0012505">
    <property type="term" value="C:endomembrane system"/>
    <property type="evidence" value="ECO:0007669"/>
    <property type="project" value="UniProtKB-SubCell"/>
</dbReference>
<proteinExistence type="predicted"/>
<sequence>MRFLKNNIRDIFYGANDGIVTTFAIVTGAIGASLSHNIILVLGFASLIADGFSMAASNYLGTRSEREIAHMNGDKHSGSLYKPAAFTFVSFIAAGSLPLLPFVFGNGGFVIAAIATGLTLFLIGAVLGHLVLHRGWLAWGFEMLLIGGIASGIAFAIGRLVGHFISA</sequence>
<keyword evidence="4 5" id="KW-0472">Membrane</keyword>
<keyword evidence="2 5" id="KW-0812">Transmembrane</keyword>
<comment type="caution">
    <text evidence="6">The sequence shown here is derived from an EMBL/GenBank/DDBJ whole genome shotgun (WGS) entry which is preliminary data.</text>
</comment>
<evidence type="ECO:0008006" key="8">
    <source>
        <dbReference type="Google" id="ProtNLM"/>
    </source>
</evidence>
<organism evidence="6 7">
    <name type="scientific">Candidatus Colwellbacteria bacterium RIFCSPLOWO2_02_FULL_45_11</name>
    <dbReference type="NCBI Taxonomy" id="1797692"/>
    <lineage>
        <taxon>Bacteria</taxon>
        <taxon>Candidatus Colwelliibacteriota</taxon>
    </lineage>
</organism>
<dbReference type="PANTHER" id="PTHR31851">
    <property type="entry name" value="FE(2+)/MN(2+) TRANSPORTER PCL1"/>
    <property type="match status" value="1"/>
</dbReference>
<evidence type="ECO:0000256" key="2">
    <source>
        <dbReference type="ARBA" id="ARBA00022692"/>
    </source>
</evidence>
<dbReference type="GO" id="GO:0030026">
    <property type="term" value="P:intracellular manganese ion homeostasis"/>
    <property type="evidence" value="ECO:0007669"/>
    <property type="project" value="InterPro"/>
</dbReference>
<dbReference type="GO" id="GO:0005384">
    <property type="term" value="F:manganese ion transmembrane transporter activity"/>
    <property type="evidence" value="ECO:0007669"/>
    <property type="project" value="InterPro"/>
</dbReference>
<feature type="transmembrane region" description="Helical" evidence="5">
    <location>
        <begin position="109"/>
        <end position="132"/>
    </location>
</feature>
<gene>
    <name evidence="6" type="ORF">A3I33_01910</name>
</gene>
<reference evidence="6 7" key="1">
    <citation type="journal article" date="2016" name="Nat. Commun.">
        <title>Thousands of microbial genomes shed light on interconnected biogeochemical processes in an aquifer system.</title>
        <authorList>
            <person name="Anantharaman K."/>
            <person name="Brown C.T."/>
            <person name="Hug L.A."/>
            <person name="Sharon I."/>
            <person name="Castelle C.J."/>
            <person name="Probst A.J."/>
            <person name="Thomas B.C."/>
            <person name="Singh A."/>
            <person name="Wilkins M.J."/>
            <person name="Karaoz U."/>
            <person name="Brodie E.L."/>
            <person name="Williams K.H."/>
            <person name="Hubbard S.S."/>
            <person name="Banfield J.F."/>
        </authorList>
    </citation>
    <scope>NUCLEOTIDE SEQUENCE [LARGE SCALE GENOMIC DNA]</scope>
</reference>
<keyword evidence="3 5" id="KW-1133">Transmembrane helix</keyword>
<dbReference type="STRING" id="1797692.A3I33_01910"/>
<evidence type="ECO:0000256" key="1">
    <source>
        <dbReference type="ARBA" id="ARBA00004127"/>
    </source>
</evidence>
<name>A0A1G1ZAN1_9BACT</name>
<accession>A0A1G1ZAN1</accession>
<evidence type="ECO:0000256" key="4">
    <source>
        <dbReference type="ARBA" id="ARBA00023136"/>
    </source>
</evidence>